<name>A0A5D6WBD2_9FIRM</name>
<comment type="caution">
    <text evidence="1">The sequence shown here is derived from an EMBL/GenBank/DDBJ whole genome shotgun (WGS) entry which is preliminary data.</text>
</comment>
<dbReference type="Proteomes" id="UP000323646">
    <property type="component" value="Unassembled WGS sequence"/>
</dbReference>
<keyword evidence="2" id="KW-1185">Reference proteome</keyword>
<dbReference type="RefSeq" id="WP_149170952.1">
    <property type="nucleotide sequence ID" value="NZ_VTOY01000002.1"/>
</dbReference>
<sequence>MNKQNADRATASFALLEEDFFLLQAKAEDVLLDAVGLGQKMQAAFDRHSDIMSSAVLRKALYSKK</sequence>
<dbReference type="OrthoDB" id="1666861at2"/>
<reference evidence="1 2" key="1">
    <citation type="submission" date="2019-08" db="EMBL/GenBank/DDBJ databases">
        <title>Selenomonas sp. mPRGC5 and Selenomonas sp. mPRGC8 isolated from ruminal fluid of dairy goat (Capra hircus).</title>
        <authorList>
            <person name="Poothong S."/>
            <person name="Nuengjamnong C."/>
            <person name="Tanasupawat S."/>
        </authorList>
    </citation>
    <scope>NUCLEOTIDE SEQUENCE [LARGE SCALE GENOMIC DNA]</scope>
    <source>
        <strain evidence="2">mPRGC5</strain>
    </source>
</reference>
<organism evidence="1 2">
    <name type="scientific">Selenomonas ruminis</name>
    <dbReference type="NCBI Taxonomy" id="2593411"/>
    <lineage>
        <taxon>Bacteria</taxon>
        <taxon>Bacillati</taxon>
        <taxon>Bacillota</taxon>
        <taxon>Negativicutes</taxon>
        <taxon>Selenomonadales</taxon>
        <taxon>Selenomonadaceae</taxon>
        <taxon>Selenomonas</taxon>
    </lineage>
</organism>
<accession>A0A5D6WBD2</accession>
<evidence type="ECO:0000313" key="2">
    <source>
        <dbReference type="Proteomes" id="UP000323646"/>
    </source>
</evidence>
<dbReference type="AlphaFoldDB" id="A0A5D6WBD2"/>
<evidence type="ECO:0000313" key="1">
    <source>
        <dbReference type="EMBL" id="TYZ24038.1"/>
    </source>
</evidence>
<proteinExistence type="predicted"/>
<protein>
    <submittedName>
        <fullName evidence="1">Uncharacterized protein</fullName>
    </submittedName>
</protein>
<gene>
    <name evidence="1" type="ORF">FZ040_04790</name>
</gene>
<dbReference type="EMBL" id="VTOY01000002">
    <property type="protein sequence ID" value="TYZ24038.1"/>
    <property type="molecule type" value="Genomic_DNA"/>
</dbReference>